<proteinExistence type="predicted"/>
<dbReference type="EMBL" id="KN834769">
    <property type="protein sequence ID" value="KIK61969.1"/>
    <property type="molecule type" value="Genomic_DNA"/>
</dbReference>
<evidence type="ECO:0000256" key="1">
    <source>
        <dbReference type="SAM" id="MobiDB-lite"/>
    </source>
</evidence>
<evidence type="ECO:0000313" key="2">
    <source>
        <dbReference type="EMBL" id="KIK61969.1"/>
    </source>
</evidence>
<dbReference type="Proteomes" id="UP000053593">
    <property type="component" value="Unassembled WGS sequence"/>
</dbReference>
<name>A0A0D0CH41_9AGAR</name>
<gene>
    <name evidence="2" type="ORF">GYMLUDRAFT_560398</name>
</gene>
<keyword evidence="3" id="KW-1185">Reference proteome</keyword>
<sequence>MDASDSSDEDEYSKSHKHLRRNSRHNKRRKTERREESSEEPPVAEVSFEPLLDEVEDLPDDEEELLQFDYGFDDVIAELLPEYIQARRDRLMEDAERDDFGVLLRRLTRAEISSIINTHTDQAVPLSIPEAIALRKLKVERVRQLFLWRVKFIMNGPGKFFFV</sequence>
<accession>A0A0D0CH41</accession>
<reference evidence="2 3" key="1">
    <citation type="submission" date="2014-04" db="EMBL/GenBank/DDBJ databases">
        <title>Evolutionary Origins and Diversification of the Mycorrhizal Mutualists.</title>
        <authorList>
            <consortium name="DOE Joint Genome Institute"/>
            <consortium name="Mycorrhizal Genomics Consortium"/>
            <person name="Kohler A."/>
            <person name="Kuo A."/>
            <person name="Nagy L.G."/>
            <person name="Floudas D."/>
            <person name="Copeland A."/>
            <person name="Barry K.W."/>
            <person name="Cichocki N."/>
            <person name="Veneault-Fourrey C."/>
            <person name="LaButti K."/>
            <person name="Lindquist E.A."/>
            <person name="Lipzen A."/>
            <person name="Lundell T."/>
            <person name="Morin E."/>
            <person name="Murat C."/>
            <person name="Riley R."/>
            <person name="Ohm R."/>
            <person name="Sun H."/>
            <person name="Tunlid A."/>
            <person name="Henrissat B."/>
            <person name="Grigoriev I.V."/>
            <person name="Hibbett D.S."/>
            <person name="Martin F."/>
        </authorList>
    </citation>
    <scope>NUCLEOTIDE SEQUENCE [LARGE SCALE GENOMIC DNA]</scope>
    <source>
        <strain evidence="2 3">FD-317 M1</strain>
    </source>
</reference>
<dbReference type="HOGENOM" id="CLU_1627243_0_0_1"/>
<feature type="compositionally biased region" description="Basic residues" evidence="1">
    <location>
        <begin position="15"/>
        <end position="31"/>
    </location>
</feature>
<evidence type="ECO:0000313" key="3">
    <source>
        <dbReference type="Proteomes" id="UP000053593"/>
    </source>
</evidence>
<dbReference type="AlphaFoldDB" id="A0A0D0CH41"/>
<organism evidence="2 3">
    <name type="scientific">Collybiopsis luxurians FD-317 M1</name>
    <dbReference type="NCBI Taxonomy" id="944289"/>
    <lineage>
        <taxon>Eukaryota</taxon>
        <taxon>Fungi</taxon>
        <taxon>Dikarya</taxon>
        <taxon>Basidiomycota</taxon>
        <taxon>Agaricomycotina</taxon>
        <taxon>Agaricomycetes</taxon>
        <taxon>Agaricomycetidae</taxon>
        <taxon>Agaricales</taxon>
        <taxon>Marasmiineae</taxon>
        <taxon>Omphalotaceae</taxon>
        <taxon>Collybiopsis</taxon>
        <taxon>Collybiopsis luxurians</taxon>
    </lineage>
</organism>
<feature type="compositionally biased region" description="Acidic residues" evidence="1">
    <location>
        <begin position="1"/>
        <end position="11"/>
    </location>
</feature>
<feature type="region of interest" description="Disordered" evidence="1">
    <location>
        <begin position="1"/>
        <end position="48"/>
    </location>
</feature>
<protein>
    <submittedName>
        <fullName evidence="2">Uncharacterized protein</fullName>
    </submittedName>
</protein>
<dbReference type="OrthoDB" id="10599100at2759"/>